<dbReference type="EMBL" id="HBGS01063182">
    <property type="protein sequence ID" value="CAD9496287.1"/>
    <property type="molecule type" value="Transcribed_RNA"/>
</dbReference>
<evidence type="ECO:0000313" key="3">
    <source>
        <dbReference type="EMBL" id="CAD9496279.1"/>
    </source>
</evidence>
<feature type="region of interest" description="Disordered" evidence="2">
    <location>
        <begin position="152"/>
        <end position="179"/>
    </location>
</feature>
<sequence>MCRMLLKKEIAMAAQGRRKRERRAAQVKRMLALFLIVGLLVVSLQLWSNSIENKKKTAERAARAAIEDNKKAKAEERAAKAEKNAAFLAKIEQERYTRAIDLELAKAAERRERIELEAKLAPSLKGMKINEGESLNLQQLKTLEGLMKKQNHLLDHVDEDPDIAESPPSLYSTDKSDLR</sequence>
<keyword evidence="1" id="KW-0175">Coiled coil</keyword>
<organism evidence="4">
    <name type="scientific">Octactis speculum</name>
    <dbReference type="NCBI Taxonomy" id="3111310"/>
    <lineage>
        <taxon>Eukaryota</taxon>
        <taxon>Sar</taxon>
        <taxon>Stramenopiles</taxon>
        <taxon>Ochrophyta</taxon>
        <taxon>Dictyochophyceae</taxon>
        <taxon>Dictyochales</taxon>
        <taxon>Dictyochaceae</taxon>
        <taxon>Octactis</taxon>
    </lineage>
</organism>
<reference evidence="4" key="1">
    <citation type="submission" date="2021-01" db="EMBL/GenBank/DDBJ databases">
        <authorList>
            <person name="Corre E."/>
            <person name="Pelletier E."/>
            <person name="Niang G."/>
            <person name="Scheremetjew M."/>
            <person name="Finn R."/>
            <person name="Kale V."/>
            <person name="Holt S."/>
            <person name="Cochrane G."/>
            <person name="Meng A."/>
            <person name="Brown T."/>
            <person name="Cohen L."/>
        </authorList>
    </citation>
    <scope>NUCLEOTIDE SEQUENCE</scope>
    <source>
        <strain evidence="4">CCMP1381</strain>
    </source>
</reference>
<gene>
    <name evidence="3" type="ORF">DSPE1174_LOCUS32919</name>
    <name evidence="4" type="ORF">DSPE1174_LOCUS32920</name>
</gene>
<evidence type="ECO:0000256" key="2">
    <source>
        <dbReference type="SAM" id="MobiDB-lite"/>
    </source>
</evidence>
<evidence type="ECO:0000313" key="4">
    <source>
        <dbReference type="EMBL" id="CAD9496287.1"/>
    </source>
</evidence>
<protein>
    <submittedName>
        <fullName evidence="4">Uncharacterized protein</fullName>
    </submittedName>
</protein>
<dbReference type="AlphaFoldDB" id="A0A6U3ZCM5"/>
<proteinExistence type="predicted"/>
<evidence type="ECO:0000256" key="1">
    <source>
        <dbReference type="SAM" id="Coils"/>
    </source>
</evidence>
<feature type="coiled-coil region" evidence="1">
    <location>
        <begin position="48"/>
        <end position="119"/>
    </location>
</feature>
<accession>A0A6U3ZCM5</accession>
<dbReference type="EMBL" id="HBGS01063181">
    <property type="protein sequence ID" value="CAD9496279.1"/>
    <property type="molecule type" value="Transcribed_RNA"/>
</dbReference>
<name>A0A6U3ZCM5_9STRA</name>